<evidence type="ECO:0000313" key="2">
    <source>
        <dbReference type="EMBL" id="MFC5674958.1"/>
    </source>
</evidence>
<evidence type="ECO:0008006" key="4">
    <source>
        <dbReference type="Google" id="ProtNLM"/>
    </source>
</evidence>
<protein>
    <recommendedName>
        <fullName evidence="4">MarR family transcriptional regulator</fullName>
    </recommendedName>
</protein>
<comment type="caution">
    <text evidence="2">The sequence shown here is derived from an EMBL/GenBank/DDBJ whole genome shotgun (WGS) entry which is preliminary data.</text>
</comment>
<keyword evidence="3" id="KW-1185">Reference proteome</keyword>
<gene>
    <name evidence="2" type="ORF">ACFP2V_34360</name>
</gene>
<dbReference type="Proteomes" id="UP001596183">
    <property type="component" value="Unassembled WGS sequence"/>
</dbReference>
<name>A0ABW0XYG8_9ACTN</name>
<accession>A0ABW0XYG8</accession>
<organism evidence="2 3">
    <name type="scientific">Streptomyces incanus</name>
    <dbReference type="NCBI Taxonomy" id="887453"/>
    <lineage>
        <taxon>Bacteria</taxon>
        <taxon>Bacillati</taxon>
        <taxon>Actinomycetota</taxon>
        <taxon>Actinomycetes</taxon>
        <taxon>Kitasatosporales</taxon>
        <taxon>Streptomycetaceae</taxon>
        <taxon>Streptomyces</taxon>
    </lineage>
</organism>
<dbReference type="RefSeq" id="WP_381219247.1">
    <property type="nucleotide sequence ID" value="NZ_JBHSPC010000137.1"/>
</dbReference>
<feature type="region of interest" description="Disordered" evidence="1">
    <location>
        <begin position="30"/>
        <end position="61"/>
    </location>
</feature>
<evidence type="ECO:0000256" key="1">
    <source>
        <dbReference type="SAM" id="MobiDB-lite"/>
    </source>
</evidence>
<sequence>MADALAEEEEILRHRAIGLEQDLEALAEQEAPAVAAPSGPIAVEKAGSAPGREPRRPVACRESGVSMKVLGRDYRWIMEAFDSLDGTGLTARQVAVHLGWDTAVASRVEGARGRLKRLVERGRLREERPGLFTLPAISGPGPAAAAA</sequence>
<reference evidence="3" key="1">
    <citation type="journal article" date="2019" name="Int. J. Syst. Evol. Microbiol.">
        <title>The Global Catalogue of Microorganisms (GCM) 10K type strain sequencing project: providing services to taxonomists for standard genome sequencing and annotation.</title>
        <authorList>
            <consortium name="The Broad Institute Genomics Platform"/>
            <consortium name="The Broad Institute Genome Sequencing Center for Infectious Disease"/>
            <person name="Wu L."/>
            <person name="Ma J."/>
        </authorList>
    </citation>
    <scope>NUCLEOTIDE SEQUENCE [LARGE SCALE GENOMIC DNA]</scope>
    <source>
        <strain evidence="3">JCM 13852</strain>
    </source>
</reference>
<evidence type="ECO:0000313" key="3">
    <source>
        <dbReference type="Proteomes" id="UP001596183"/>
    </source>
</evidence>
<proteinExistence type="predicted"/>
<dbReference type="EMBL" id="JBHSPC010000137">
    <property type="protein sequence ID" value="MFC5674958.1"/>
    <property type="molecule type" value="Genomic_DNA"/>
</dbReference>